<dbReference type="PROSITE" id="PS50109">
    <property type="entry name" value="HIS_KIN"/>
    <property type="match status" value="1"/>
</dbReference>
<evidence type="ECO:0000256" key="4">
    <source>
        <dbReference type="ARBA" id="ARBA00022679"/>
    </source>
</evidence>
<evidence type="ECO:0000256" key="1">
    <source>
        <dbReference type="ARBA" id="ARBA00000085"/>
    </source>
</evidence>
<dbReference type="InterPro" id="IPR005467">
    <property type="entry name" value="His_kinase_dom"/>
</dbReference>
<evidence type="ECO:0000259" key="9">
    <source>
        <dbReference type="PROSITE" id="PS50109"/>
    </source>
</evidence>
<comment type="catalytic activity">
    <reaction evidence="1">
        <text>ATP + protein L-histidine = ADP + protein N-phospho-L-histidine.</text>
        <dbReference type="EC" id="2.7.13.3"/>
    </reaction>
</comment>
<dbReference type="InterPro" id="IPR004358">
    <property type="entry name" value="Sig_transdc_His_kin-like_C"/>
</dbReference>
<dbReference type="PROSITE" id="PS50113">
    <property type="entry name" value="PAC"/>
    <property type="match status" value="1"/>
</dbReference>
<dbReference type="EMBL" id="JAHWXQ010000002">
    <property type="protein sequence ID" value="MBW3365063.1"/>
    <property type="molecule type" value="Genomic_DNA"/>
</dbReference>
<protein>
    <recommendedName>
        <fullName evidence="2">histidine kinase</fullName>
        <ecNumber evidence="2">2.7.13.3</ecNumber>
    </recommendedName>
</protein>
<dbReference type="InterPro" id="IPR003594">
    <property type="entry name" value="HATPase_dom"/>
</dbReference>
<dbReference type="InterPro" id="IPR013656">
    <property type="entry name" value="PAS_4"/>
</dbReference>
<dbReference type="PRINTS" id="PR00344">
    <property type="entry name" value="BCTRLSENSOR"/>
</dbReference>
<sequence>MTGDKMIRAVTDLVLLVTETGHYQEFETGLVADLVMHHQNRPHLRMMLPEPIVTQVMETVTAAIQKGSVHVANYALGIIPKKQYFEAKAIPLTTAYVLLQIQNVTVHEENKKALKRHNDLLQTVIDSVPPEITAFDNAGNITIINQAALRSDTTHGDQAESETINLKQDGKTEFKEDELPLVRAFRGETVYDQIVIKKREAHYLKTYLVNAIPLKDEQGDLNGVVLTERDITELKTVRGKLSAKAKDFDMFMYRASHDLKSPLAAMEGVLDFAFLKTQDPATRSYLEMIRKSHKQLSTLVNDLISLTRISQKQVEHTAICLHSLIREVVEGIQLLPQAKDIIIKVCGQTKTTITADLGLVRAVLQNLICNAVLHHHPEGENRFVLIGILDQPNKVVLEVSDNGPGIAKGIQDKIYDMFYRGNMHVPGSGLGLFIVKQALEKLQATIELNSDELSGTTFSVFIPKN</sequence>
<dbReference type="Pfam" id="PF00512">
    <property type="entry name" value="HisKA"/>
    <property type="match status" value="1"/>
</dbReference>
<evidence type="ECO:0000256" key="8">
    <source>
        <dbReference type="ARBA" id="ARBA00023012"/>
    </source>
</evidence>
<evidence type="ECO:0000256" key="7">
    <source>
        <dbReference type="ARBA" id="ARBA00022840"/>
    </source>
</evidence>
<dbReference type="InterPro" id="IPR003661">
    <property type="entry name" value="HisK_dim/P_dom"/>
</dbReference>
<dbReference type="SUPFAM" id="SSF55785">
    <property type="entry name" value="PYP-like sensor domain (PAS domain)"/>
    <property type="match status" value="1"/>
</dbReference>
<accession>A0ABS6XAP6</accession>
<evidence type="ECO:0000256" key="3">
    <source>
        <dbReference type="ARBA" id="ARBA00022553"/>
    </source>
</evidence>
<name>A0ABS6XAP6_9BACT</name>
<keyword evidence="7" id="KW-0067">ATP-binding</keyword>
<dbReference type="Gene3D" id="3.30.565.10">
    <property type="entry name" value="Histidine kinase-like ATPase, C-terminal domain"/>
    <property type="match status" value="1"/>
</dbReference>
<dbReference type="Gene3D" id="1.10.287.130">
    <property type="match status" value="1"/>
</dbReference>
<keyword evidence="12" id="KW-1185">Reference proteome</keyword>
<dbReference type="GO" id="GO:0016301">
    <property type="term" value="F:kinase activity"/>
    <property type="evidence" value="ECO:0007669"/>
    <property type="project" value="UniProtKB-KW"/>
</dbReference>
<dbReference type="SMART" id="SM00387">
    <property type="entry name" value="HATPase_c"/>
    <property type="match status" value="1"/>
</dbReference>
<dbReference type="InterPro" id="IPR000700">
    <property type="entry name" value="PAS-assoc_C"/>
</dbReference>
<dbReference type="PANTHER" id="PTHR42878">
    <property type="entry name" value="TWO-COMPONENT HISTIDINE KINASE"/>
    <property type="match status" value="1"/>
</dbReference>
<gene>
    <name evidence="11" type="ORF">KYK27_08410</name>
</gene>
<keyword evidence="8" id="KW-0902">Two-component regulatory system</keyword>
<keyword evidence="6 11" id="KW-0418">Kinase</keyword>
<dbReference type="RefSeq" id="WP_199109589.1">
    <property type="nucleotide sequence ID" value="NZ_JAHWXQ010000002.1"/>
</dbReference>
<feature type="domain" description="Histidine kinase" evidence="9">
    <location>
        <begin position="254"/>
        <end position="465"/>
    </location>
</feature>
<dbReference type="CDD" id="cd00075">
    <property type="entry name" value="HATPase"/>
    <property type="match status" value="1"/>
</dbReference>
<comment type="caution">
    <text evidence="11">The sequence shown here is derived from an EMBL/GenBank/DDBJ whole genome shotgun (WGS) entry which is preliminary data.</text>
</comment>
<evidence type="ECO:0000313" key="12">
    <source>
        <dbReference type="Proteomes" id="UP000774935"/>
    </source>
</evidence>
<dbReference type="SUPFAM" id="SSF47384">
    <property type="entry name" value="Homodimeric domain of signal transducing histidine kinase"/>
    <property type="match status" value="1"/>
</dbReference>
<evidence type="ECO:0000313" key="11">
    <source>
        <dbReference type="EMBL" id="MBW3365063.1"/>
    </source>
</evidence>
<dbReference type="CDD" id="cd00082">
    <property type="entry name" value="HisKA"/>
    <property type="match status" value="1"/>
</dbReference>
<keyword evidence="4" id="KW-0808">Transferase</keyword>
<evidence type="ECO:0000259" key="10">
    <source>
        <dbReference type="PROSITE" id="PS50113"/>
    </source>
</evidence>
<feature type="domain" description="PAC" evidence="10">
    <location>
        <begin position="189"/>
        <end position="243"/>
    </location>
</feature>
<dbReference type="InterPro" id="IPR036890">
    <property type="entry name" value="HATPase_C_sf"/>
</dbReference>
<dbReference type="InterPro" id="IPR050351">
    <property type="entry name" value="BphY/WalK/GraS-like"/>
</dbReference>
<dbReference type="PANTHER" id="PTHR42878:SF7">
    <property type="entry name" value="SENSOR HISTIDINE KINASE GLRK"/>
    <property type="match status" value="1"/>
</dbReference>
<keyword evidence="3" id="KW-0597">Phosphoprotein</keyword>
<organism evidence="11 12">
    <name type="scientific">Pontibacter populi</name>
    <dbReference type="NCBI Taxonomy" id="890055"/>
    <lineage>
        <taxon>Bacteria</taxon>
        <taxon>Pseudomonadati</taxon>
        <taxon>Bacteroidota</taxon>
        <taxon>Cytophagia</taxon>
        <taxon>Cytophagales</taxon>
        <taxon>Hymenobacteraceae</taxon>
        <taxon>Pontibacter</taxon>
    </lineage>
</organism>
<dbReference type="EC" id="2.7.13.3" evidence="2"/>
<dbReference type="SUPFAM" id="SSF55874">
    <property type="entry name" value="ATPase domain of HSP90 chaperone/DNA topoisomerase II/histidine kinase"/>
    <property type="match status" value="1"/>
</dbReference>
<dbReference type="SMART" id="SM00388">
    <property type="entry name" value="HisKA"/>
    <property type="match status" value="1"/>
</dbReference>
<dbReference type="Proteomes" id="UP000774935">
    <property type="component" value="Unassembled WGS sequence"/>
</dbReference>
<evidence type="ECO:0000256" key="5">
    <source>
        <dbReference type="ARBA" id="ARBA00022741"/>
    </source>
</evidence>
<proteinExistence type="predicted"/>
<reference evidence="11 12" key="1">
    <citation type="submission" date="2021-07" db="EMBL/GenBank/DDBJ databases">
        <authorList>
            <person name="Kim M.K."/>
        </authorList>
    </citation>
    <scope>NUCLEOTIDE SEQUENCE [LARGE SCALE GENOMIC DNA]</scope>
    <source>
        <strain evidence="11 12">HLY7-15</strain>
    </source>
</reference>
<dbReference type="InterPro" id="IPR036097">
    <property type="entry name" value="HisK_dim/P_sf"/>
</dbReference>
<dbReference type="Pfam" id="PF08448">
    <property type="entry name" value="PAS_4"/>
    <property type="match status" value="1"/>
</dbReference>
<dbReference type="Gene3D" id="3.30.450.20">
    <property type="entry name" value="PAS domain"/>
    <property type="match status" value="1"/>
</dbReference>
<dbReference type="InterPro" id="IPR035965">
    <property type="entry name" value="PAS-like_dom_sf"/>
</dbReference>
<dbReference type="Pfam" id="PF02518">
    <property type="entry name" value="HATPase_c"/>
    <property type="match status" value="1"/>
</dbReference>
<evidence type="ECO:0000256" key="2">
    <source>
        <dbReference type="ARBA" id="ARBA00012438"/>
    </source>
</evidence>
<keyword evidence="5" id="KW-0547">Nucleotide-binding</keyword>
<evidence type="ECO:0000256" key="6">
    <source>
        <dbReference type="ARBA" id="ARBA00022777"/>
    </source>
</evidence>